<keyword evidence="2" id="KW-0449">Lipoprotein</keyword>
<comment type="caution">
    <text evidence="2">The sequence shown here is derived from an EMBL/GenBank/DDBJ whole genome shotgun (WGS) entry which is preliminary data.</text>
</comment>
<dbReference type="Pfam" id="PF14321">
    <property type="entry name" value="DUF4382"/>
    <property type="match status" value="1"/>
</dbReference>
<reference evidence="2 3" key="1">
    <citation type="submission" date="2018-08" db="EMBL/GenBank/DDBJ databases">
        <title>Genome analysis of the thermophilic bacterium of the candidate phylum Aminicenantes from deep subsurface aquifer revealed its physiology and ecological role.</title>
        <authorList>
            <person name="Kadnikov V.V."/>
            <person name="Mardanov A.V."/>
            <person name="Beletsky A.V."/>
            <person name="Karnachuk O.V."/>
            <person name="Ravin N.V."/>
        </authorList>
    </citation>
    <scope>NUCLEOTIDE SEQUENCE [LARGE SCALE GENOMIC DNA]</scope>
    <source>
        <strain evidence="2">BY38</strain>
    </source>
</reference>
<evidence type="ECO:0000259" key="1">
    <source>
        <dbReference type="Pfam" id="PF14321"/>
    </source>
</evidence>
<dbReference type="Proteomes" id="UP000257323">
    <property type="component" value="Unassembled WGS sequence"/>
</dbReference>
<protein>
    <submittedName>
        <fullName evidence="2">Putative lipoprotein</fullName>
    </submittedName>
</protein>
<proteinExistence type="predicted"/>
<sequence length="166" mass="18450">MKKTFLVLTGILLIIQFGCSPKSSSNFELYLTDAPLEGLENFYVTISQIYLRLEDGTWTDNLLSEPKTYDLLLLRNREEKVCQADLPPGTYTGIKLVLTNAEIVVNGRSFQISINPPLTITVPVNFTVLEDGTVKVTLDFDAAQSAVQEGSGYRLVPSIVVKRISY</sequence>
<organism evidence="2 3">
    <name type="scientific">Candidatus Saccharicenans subterraneus</name>
    <dbReference type="NCBI Taxonomy" id="2508984"/>
    <lineage>
        <taxon>Bacteria</taxon>
        <taxon>Candidatus Aminicenantota</taxon>
        <taxon>Candidatus Aminicenantia</taxon>
        <taxon>Candidatus Aminicenantales</taxon>
        <taxon>Candidatus Saccharicenantaceae</taxon>
        <taxon>Candidatus Saccharicenans</taxon>
    </lineage>
</organism>
<dbReference type="AlphaFoldDB" id="A0A3E2BL41"/>
<evidence type="ECO:0000313" key="3">
    <source>
        <dbReference type="Proteomes" id="UP000257323"/>
    </source>
</evidence>
<evidence type="ECO:0000313" key="2">
    <source>
        <dbReference type="EMBL" id="RFT15475.1"/>
    </source>
</evidence>
<dbReference type="EMBL" id="QUAH01000009">
    <property type="protein sequence ID" value="RFT15475.1"/>
    <property type="molecule type" value="Genomic_DNA"/>
</dbReference>
<feature type="domain" description="DUF4382" evidence="1">
    <location>
        <begin position="25"/>
        <end position="157"/>
    </location>
</feature>
<gene>
    <name evidence="2" type="ORF">OP8BY_0365</name>
</gene>
<dbReference type="InterPro" id="IPR025491">
    <property type="entry name" value="DUF4382"/>
</dbReference>
<accession>A0A3E2BL41</accession>
<name>A0A3E2BL41_9BACT</name>